<evidence type="ECO:0000256" key="1">
    <source>
        <dbReference type="ARBA" id="ARBA00004370"/>
    </source>
</evidence>
<dbReference type="EMBL" id="JQDR03004407">
    <property type="protein sequence ID" value="KAA0202048.1"/>
    <property type="molecule type" value="Genomic_DNA"/>
</dbReference>
<reference evidence="6" key="3">
    <citation type="submission" date="2019-06" db="EMBL/GenBank/DDBJ databases">
        <authorList>
            <person name="Poynton C."/>
            <person name="Hasenbein S."/>
            <person name="Benoit J.B."/>
            <person name="Sepulveda M.S."/>
            <person name="Poelchau M.F."/>
            <person name="Murali S.C."/>
            <person name="Chen S."/>
            <person name="Glastad K.M."/>
            <person name="Werren J.H."/>
            <person name="Vineis J.H."/>
            <person name="Bowen J.L."/>
            <person name="Friedrich M."/>
            <person name="Jones J."/>
            <person name="Robertson H.M."/>
            <person name="Feyereisen R."/>
            <person name="Mechler-Hickson A."/>
            <person name="Mathers N."/>
            <person name="Lee C.E."/>
            <person name="Colbourne J.K."/>
            <person name="Biales A."/>
            <person name="Johnston J.S."/>
            <person name="Wellborn G.A."/>
            <person name="Rosendale A.J."/>
            <person name="Cridge A.G."/>
            <person name="Munoz-Torres M.C."/>
            <person name="Bain P.A."/>
            <person name="Manny A.R."/>
            <person name="Major K.M."/>
            <person name="Lambert F.N."/>
            <person name="Vulpe C.D."/>
            <person name="Tuck P."/>
            <person name="Blalock B.J."/>
            <person name="Lin Y.-Y."/>
            <person name="Smith M.E."/>
            <person name="Ochoa-Acuna H."/>
            <person name="Chen M.-J.M."/>
            <person name="Childers C.P."/>
            <person name="Qu J."/>
            <person name="Dugan S."/>
            <person name="Lee S.L."/>
            <person name="Chao H."/>
            <person name="Dinh H."/>
            <person name="Han Y."/>
            <person name="Doddapaneni H."/>
            <person name="Worley K.C."/>
            <person name="Muzny D.M."/>
            <person name="Gibbs R.A."/>
            <person name="Richards S."/>
        </authorList>
    </citation>
    <scope>NUCLEOTIDE SEQUENCE</scope>
    <source>
        <strain evidence="6">HAZT.00-mixed</strain>
        <tissue evidence="6">Whole organism</tissue>
    </source>
</reference>
<keyword evidence="4" id="KW-0472">Membrane</keyword>
<feature type="non-terminal residue" evidence="6">
    <location>
        <position position="198"/>
    </location>
</feature>
<evidence type="ECO:0000256" key="4">
    <source>
        <dbReference type="ARBA" id="ARBA00023136"/>
    </source>
</evidence>
<name>A0A6A0H8I2_HYAAZ</name>
<reference evidence="6" key="1">
    <citation type="submission" date="2014-08" db="EMBL/GenBank/DDBJ databases">
        <authorList>
            <person name="Murali S."/>
            <person name="Richards S."/>
            <person name="Bandaranaike D."/>
            <person name="Bellair M."/>
            <person name="Blankenburg K."/>
            <person name="Chao H."/>
            <person name="Dinh H."/>
            <person name="Doddapaneni H."/>
            <person name="Dugan-Rocha S."/>
            <person name="Elkadiri S."/>
            <person name="Gnanaolivu R."/>
            <person name="Hughes D."/>
            <person name="Lee S."/>
            <person name="Li M."/>
            <person name="Ming W."/>
            <person name="Munidasa M."/>
            <person name="Muniz J."/>
            <person name="Nguyen L."/>
            <person name="Osuji N."/>
            <person name="Pu L.-L."/>
            <person name="Puazo M."/>
            <person name="Skinner E."/>
            <person name="Qu C."/>
            <person name="Quiroz J."/>
            <person name="Raj R."/>
            <person name="Weissenberger G."/>
            <person name="Xin Y."/>
            <person name="Zou X."/>
            <person name="Han Y."/>
            <person name="Worley K."/>
            <person name="Muzny D."/>
            <person name="Gibbs R."/>
        </authorList>
    </citation>
    <scope>NUCLEOTIDE SEQUENCE</scope>
    <source>
        <strain evidence="6">HAZT.00-mixed</strain>
        <tissue evidence="6">Whole organism</tissue>
    </source>
</reference>
<comment type="caution">
    <text evidence="6">The sequence shown here is derived from an EMBL/GenBank/DDBJ whole genome shotgun (WGS) entry which is preliminary data.</text>
</comment>
<reference evidence="6" key="2">
    <citation type="journal article" date="2018" name="Environ. Sci. Technol.">
        <title>The Toxicogenome of Hyalella azteca: A Model for Sediment Ecotoxicology and Evolutionary Toxicology.</title>
        <authorList>
            <person name="Poynton H.C."/>
            <person name="Hasenbein S."/>
            <person name="Benoit J.B."/>
            <person name="Sepulveda M.S."/>
            <person name="Poelchau M.F."/>
            <person name="Hughes D.S.T."/>
            <person name="Murali S.C."/>
            <person name="Chen S."/>
            <person name="Glastad K.M."/>
            <person name="Goodisman M.A.D."/>
            <person name="Werren J.H."/>
            <person name="Vineis J.H."/>
            <person name="Bowen J.L."/>
            <person name="Friedrich M."/>
            <person name="Jones J."/>
            <person name="Robertson H.M."/>
            <person name="Feyereisen R."/>
            <person name="Mechler-Hickson A."/>
            <person name="Mathers N."/>
            <person name="Lee C.E."/>
            <person name="Colbourne J.K."/>
            <person name="Biales A."/>
            <person name="Johnston J.S."/>
            <person name="Wellborn G.A."/>
            <person name="Rosendale A.J."/>
            <person name="Cridge A.G."/>
            <person name="Munoz-Torres M.C."/>
            <person name="Bain P.A."/>
            <person name="Manny A.R."/>
            <person name="Major K.M."/>
            <person name="Lambert F.N."/>
            <person name="Vulpe C.D."/>
            <person name="Tuck P."/>
            <person name="Blalock B.J."/>
            <person name="Lin Y.Y."/>
            <person name="Smith M.E."/>
            <person name="Ochoa-Acuna H."/>
            <person name="Chen M.M."/>
            <person name="Childers C.P."/>
            <person name="Qu J."/>
            <person name="Dugan S."/>
            <person name="Lee S.L."/>
            <person name="Chao H."/>
            <person name="Dinh H."/>
            <person name="Han Y."/>
            <person name="Doddapaneni H."/>
            <person name="Worley K.C."/>
            <person name="Muzny D.M."/>
            <person name="Gibbs R.A."/>
            <person name="Richards S."/>
        </authorList>
    </citation>
    <scope>NUCLEOTIDE SEQUENCE</scope>
    <source>
        <strain evidence="6">HAZT.00-mixed</strain>
        <tissue evidence="6">Whole organism</tissue>
    </source>
</reference>
<dbReference type="GO" id="GO:0016020">
    <property type="term" value="C:membrane"/>
    <property type="evidence" value="ECO:0007669"/>
    <property type="project" value="UniProtKB-SubCell"/>
</dbReference>
<evidence type="ECO:0000259" key="5">
    <source>
        <dbReference type="Pfam" id="PF01094"/>
    </source>
</evidence>
<dbReference type="Pfam" id="PF01094">
    <property type="entry name" value="ANF_receptor"/>
    <property type="match status" value="1"/>
</dbReference>
<dbReference type="Proteomes" id="UP000711488">
    <property type="component" value="Unassembled WGS sequence"/>
</dbReference>
<keyword evidence="3" id="KW-1133">Transmembrane helix</keyword>
<evidence type="ECO:0000256" key="2">
    <source>
        <dbReference type="ARBA" id="ARBA00022692"/>
    </source>
</evidence>
<protein>
    <recommendedName>
        <fullName evidence="5">Receptor ligand binding region domain-containing protein</fullName>
    </recommendedName>
</protein>
<comment type="subcellular location">
    <subcellularLocation>
        <location evidence="1">Membrane</location>
    </subcellularLocation>
</comment>
<dbReference type="SUPFAM" id="SSF53822">
    <property type="entry name" value="Periplasmic binding protein-like I"/>
    <property type="match status" value="1"/>
</dbReference>
<organism evidence="6">
    <name type="scientific">Hyalella azteca</name>
    <name type="common">Amphipod</name>
    <dbReference type="NCBI Taxonomy" id="294128"/>
    <lineage>
        <taxon>Eukaryota</taxon>
        <taxon>Metazoa</taxon>
        <taxon>Ecdysozoa</taxon>
        <taxon>Arthropoda</taxon>
        <taxon>Crustacea</taxon>
        <taxon>Multicrustacea</taxon>
        <taxon>Malacostraca</taxon>
        <taxon>Eumalacostraca</taxon>
        <taxon>Peracarida</taxon>
        <taxon>Amphipoda</taxon>
        <taxon>Senticaudata</taxon>
        <taxon>Talitrida</taxon>
        <taxon>Talitroidea</taxon>
        <taxon>Hyalellidae</taxon>
        <taxon>Hyalella</taxon>
    </lineage>
</organism>
<dbReference type="AlphaFoldDB" id="A0A6A0H8I2"/>
<sequence length="198" mass="22562">MYTGTFSIQSICEDHIPKAFINISDKYQILYFSQRINQDKAYVDPERLLRNVTMLMDSNPIRTALEVCKQLVSESVYAVIVSHPLNGDLSPAAVSYTSGFYHIPVIGISSRDSAFSDKNIHVSFLRTVPPYSHQADVWVELVKTFQYSQVIFVHSSDTDGRALLGRFRNNAQNHEDDKDIKVEMVIEFEPGLNEFVDH</sequence>
<dbReference type="InterPro" id="IPR028082">
    <property type="entry name" value="Peripla_BP_I"/>
</dbReference>
<keyword evidence="2" id="KW-0812">Transmembrane</keyword>
<accession>A0A6A0H8I2</accession>
<dbReference type="Gene3D" id="3.40.50.2300">
    <property type="match status" value="1"/>
</dbReference>
<feature type="domain" description="Receptor ligand binding region" evidence="5">
    <location>
        <begin position="34"/>
        <end position="174"/>
    </location>
</feature>
<evidence type="ECO:0000256" key="3">
    <source>
        <dbReference type="ARBA" id="ARBA00022989"/>
    </source>
</evidence>
<proteinExistence type="predicted"/>
<dbReference type="InterPro" id="IPR001828">
    <property type="entry name" value="ANF_lig-bd_rcpt"/>
</dbReference>
<evidence type="ECO:0000313" key="6">
    <source>
        <dbReference type="EMBL" id="KAA0202048.1"/>
    </source>
</evidence>
<gene>
    <name evidence="6" type="ORF">HAZT_HAZT011982</name>
</gene>